<proteinExistence type="predicted"/>
<feature type="non-terminal residue" evidence="2">
    <location>
        <position position="196"/>
    </location>
</feature>
<protein>
    <recommendedName>
        <fullName evidence="4">SAM domain-containing protein</fullName>
    </recommendedName>
</protein>
<accession>A0A4S2KN56</accession>
<reference evidence="2 3" key="1">
    <citation type="journal article" date="2019" name="Philos. Trans. R. Soc. Lond., B, Biol. Sci.">
        <title>Ant behaviour and brain gene expression of defending hosts depend on the ecological success of the intruding social parasite.</title>
        <authorList>
            <person name="Kaur R."/>
            <person name="Stoldt M."/>
            <person name="Jongepier E."/>
            <person name="Feldmeyer B."/>
            <person name="Menzel F."/>
            <person name="Bornberg-Bauer E."/>
            <person name="Foitzik S."/>
        </authorList>
    </citation>
    <scope>NUCLEOTIDE SEQUENCE [LARGE SCALE GENOMIC DNA]</scope>
    <source>
        <tissue evidence="2">Whole body</tissue>
    </source>
</reference>
<evidence type="ECO:0000256" key="1">
    <source>
        <dbReference type="SAM" id="MobiDB-lite"/>
    </source>
</evidence>
<feature type="compositionally biased region" description="Basic and acidic residues" evidence="1">
    <location>
        <begin position="60"/>
        <end position="73"/>
    </location>
</feature>
<feature type="non-terminal residue" evidence="2">
    <location>
        <position position="1"/>
    </location>
</feature>
<gene>
    <name evidence="2" type="ORF">DBV15_12697</name>
</gene>
<dbReference type="AlphaFoldDB" id="A0A4S2KN56"/>
<comment type="caution">
    <text evidence="2">The sequence shown here is derived from an EMBL/GenBank/DDBJ whole genome shotgun (WGS) entry which is preliminary data.</text>
</comment>
<name>A0A4S2KN56_9HYME</name>
<sequence>QDIEIEQLDILTEDDLKLLIPNIGPRRKFQSKLKKYLCELPAEKEQQTYVINTNPKKKLRSETELNKEDATERQHLNEEAVIEQEHVNEEATTEQQHVNEEAATEQQHVNEEAATEQNIAIITEQEPLHAVITTAQQHSNAVIEPPHFVDLNDDNSYVFELSRSGTPSEHSEKLSTNETTKRGVTHHIYSDYVSYD</sequence>
<evidence type="ECO:0008006" key="4">
    <source>
        <dbReference type="Google" id="ProtNLM"/>
    </source>
</evidence>
<evidence type="ECO:0000313" key="2">
    <source>
        <dbReference type="EMBL" id="TGZ51191.1"/>
    </source>
</evidence>
<dbReference type="EMBL" id="QBLH01001745">
    <property type="protein sequence ID" value="TGZ51191.1"/>
    <property type="molecule type" value="Genomic_DNA"/>
</dbReference>
<feature type="region of interest" description="Disordered" evidence="1">
    <location>
        <begin position="53"/>
        <end position="73"/>
    </location>
</feature>
<organism evidence="2 3">
    <name type="scientific">Temnothorax longispinosus</name>
    <dbReference type="NCBI Taxonomy" id="300112"/>
    <lineage>
        <taxon>Eukaryota</taxon>
        <taxon>Metazoa</taxon>
        <taxon>Ecdysozoa</taxon>
        <taxon>Arthropoda</taxon>
        <taxon>Hexapoda</taxon>
        <taxon>Insecta</taxon>
        <taxon>Pterygota</taxon>
        <taxon>Neoptera</taxon>
        <taxon>Endopterygota</taxon>
        <taxon>Hymenoptera</taxon>
        <taxon>Apocrita</taxon>
        <taxon>Aculeata</taxon>
        <taxon>Formicoidea</taxon>
        <taxon>Formicidae</taxon>
        <taxon>Myrmicinae</taxon>
        <taxon>Temnothorax</taxon>
    </lineage>
</organism>
<keyword evidence="3" id="KW-1185">Reference proteome</keyword>
<dbReference type="Proteomes" id="UP000310200">
    <property type="component" value="Unassembled WGS sequence"/>
</dbReference>
<dbReference type="CDD" id="cd09487">
    <property type="entry name" value="SAM_superfamily"/>
    <property type="match status" value="1"/>
</dbReference>
<evidence type="ECO:0000313" key="3">
    <source>
        <dbReference type="Proteomes" id="UP000310200"/>
    </source>
</evidence>